<sequence length="97" mass="11214">MKRAVAIKQLPLEAMDKLRGVMKRTSSKPFSKRQRGNTCLVDTSILANTVNHTGAPETFKYIWINENRELPTYDKLRKWQEAGRRNGFCDVLRDLCS</sequence>
<gene>
    <name evidence="1" type="ORF">GNI_043030</name>
</gene>
<proteinExistence type="predicted"/>
<name>A0A023BA52_GRENI</name>
<dbReference type="GeneID" id="22911647"/>
<accession>A0A023BA52</accession>
<dbReference type="EMBL" id="AFNH02000328">
    <property type="protein sequence ID" value="EZG77189.1"/>
    <property type="molecule type" value="Genomic_DNA"/>
</dbReference>
<protein>
    <submittedName>
        <fullName evidence="1">Uncharacterized protein</fullName>
    </submittedName>
</protein>
<dbReference type="VEuPathDB" id="CryptoDB:GNI_043030"/>
<evidence type="ECO:0000313" key="1">
    <source>
        <dbReference type="EMBL" id="EZG77189.1"/>
    </source>
</evidence>
<organism evidence="1 2">
    <name type="scientific">Gregarina niphandrodes</name>
    <name type="common">Septate eugregarine</name>
    <dbReference type="NCBI Taxonomy" id="110365"/>
    <lineage>
        <taxon>Eukaryota</taxon>
        <taxon>Sar</taxon>
        <taxon>Alveolata</taxon>
        <taxon>Apicomplexa</taxon>
        <taxon>Conoidasida</taxon>
        <taxon>Gregarinasina</taxon>
        <taxon>Eugregarinorida</taxon>
        <taxon>Gregarinidae</taxon>
        <taxon>Gregarina</taxon>
    </lineage>
</organism>
<dbReference type="RefSeq" id="XP_011129525.1">
    <property type="nucleotide sequence ID" value="XM_011131223.1"/>
</dbReference>
<evidence type="ECO:0000313" key="2">
    <source>
        <dbReference type="Proteomes" id="UP000019763"/>
    </source>
</evidence>
<comment type="caution">
    <text evidence="1">The sequence shown here is derived from an EMBL/GenBank/DDBJ whole genome shotgun (WGS) entry which is preliminary data.</text>
</comment>
<reference evidence="1" key="1">
    <citation type="submission" date="2013-12" db="EMBL/GenBank/DDBJ databases">
        <authorList>
            <person name="Omoto C.K."/>
            <person name="Sibley D."/>
            <person name="Venepally P."/>
            <person name="Hadjithomas M."/>
            <person name="Karamycheva S."/>
            <person name="Brunk B."/>
            <person name="Roos D."/>
            <person name="Caler E."/>
            <person name="Lorenzi H."/>
        </authorList>
    </citation>
    <scope>NUCLEOTIDE SEQUENCE</scope>
</reference>
<keyword evidence="2" id="KW-1185">Reference proteome</keyword>
<dbReference type="AlphaFoldDB" id="A0A023BA52"/>
<dbReference type="Proteomes" id="UP000019763">
    <property type="component" value="Unassembled WGS sequence"/>
</dbReference>